<protein>
    <submittedName>
        <fullName evidence="3">Glutathione S-transferase-like protein</fullName>
    </submittedName>
</protein>
<feature type="domain" description="GST N-terminal" evidence="1">
    <location>
        <begin position="185"/>
        <end position="284"/>
    </location>
</feature>
<dbReference type="SFLD" id="SFLDG01202">
    <property type="entry name" value="SUF2.2"/>
    <property type="match status" value="1"/>
</dbReference>
<dbReference type="SUPFAM" id="SSF52833">
    <property type="entry name" value="Thioredoxin-like"/>
    <property type="match status" value="2"/>
</dbReference>
<keyword evidence="5" id="KW-1185">Reference proteome</keyword>
<dbReference type="PANTHER" id="PTHR45288">
    <property type="entry name" value="THIOREDOXIN FAMILY PROTEIN"/>
    <property type="match status" value="1"/>
</dbReference>
<dbReference type="PROSITE" id="PS50404">
    <property type="entry name" value="GST_NTER"/>
    <property type="match status" value="2"/>
</dbReference>
<evidence type="ECO:0000313" key="4">
    <source>
        <dbReference type="Proteomes" id="UP000252795"/>
    </source>
</evidence>
<feature type="domain" description="GST N-terminal" evidence="1">
    <location>
        <begin position="66"/>
        <end position="148"/>
    </location>
</feature>
<name>A0A368V1S1_MARNT</name>
<dbReference type="SFLD" id="SFLDG01181">
    <property type="entry name" value="SUF2"/>
    <property type="match status" value="1"/>
</dbReference>
<dbReference type="Proteomes" id="UP000253065">
    <property type="component" value="Unassembled WGS sequence"/>
</dbReference>
<dbReference type="GO" id="GO:0016740">
    <property type="term" value="F:transferase activity"/>
    <property type="evidence" value="ECO:0007669"/>
    <property type="project" value="UniProtKB-KW"/>
</dbReference>
<evidence type="ECO:0000313" key="3">
    <source>
        <dbReference type="EMBL" id="RCW34220.1"/>
    </source>
</evidence>
<dbReference type="SFLD" id="SFLDS00019">
    <property type="entry name" value="Glutathione_Transferase_(cytos"/>
    <property type="match status" value="1"/>
</dbReference>
<dbReference type="EMBL" id="QPJB01000006">
    <property type="protein sequence ID" value="RCW34220.1"/>
    <property type="molecule type" value="Genomic_DNA"/>
</dbReference>
<gene>
    <name evidence="3" type="ORF">DET51_106262</name>
    <name evidence="2" type="ORF">DET64_106261</name>
</gene>
<dbReference type="AlphaFoldDB" id="A0A368V1S1"/>
<dbReference type="PROSITE" id="PS00195">
    <property type="entry name" value="GLUTAREDOXIN_1"/>
    <property type="match status" value="1"/>
</dbReference>
<dbReference type="EMBL" id="QNSA01000006">
    <property type="protein sequence ID" value="RBP73400.1"/>
    <property type="molecule type" value="Genomic_DNA"/>
</dbReference>
<dbReference type="Gene3D" id="3.40.30.10">
    <property type="entry name" value="Glutaredoxin"/>
    <property type="match status" value="2"/>
</dbReference>
<dbReference type="Pfam" id="PF13417">
    <property type="entry name" value="GST_N_3"/>
    <property type="match status" value="2"/>
</dbReference>
<dbReference type="InterPro" id="IPR004045">
    <property type="entry name" value="Glutathione_S-Trfase_N"/>
</dbReference>
<evidence type="ECO:0000259" key="1">
    <source>
        <dbReference type="PROSITE" id="PS50404"/>
    </source>
</evidence>
<comment type="caution">
    <text evidence="3">The sequence shown here is derived from an EMBL/GenBank/DDBJ whole genome shotgun (WGS) entry which is preliminary data.</text>
</comment>
<evidence type="ECO:0000313" key="2">
    <source>
        <dbReference type="EMBL" id="RBP73400.1"/>
    </source>
</evidence>
<proteinExistence type="predicted"/>
<evidence type="ECO:0000313" key="5">
    <source>
        <dbReference type="Proteomes" id="UP000253065"/>
    </source>
</evidence>
<keyword evidence="3" id="KW-0808">Transferase</keyword>
<dbReference type="PROSITE" id="PS51354">
    <property type="entry name" value="GLUTAREDOXIN_2"/>
    <property type="match status" value="1"/>
</dbReference>
<accession>A0A368V1S1</accession>
<dbReference type="InterPro" id="IPR011767">
    <property type="entry name" value="GLR_AS"/>
</dbReference>
<reference evidence="3 4" key="1">
    <citation type="submission" date="2018-07" db="EMBL/GenBank/DDBJ databases">
        <title>Freshwater and sediment microbial communities from various areas in North America, analyzing microbe dynamics in response to fracking.</title>
        <authorList>
            <person name="Lamendella R."/>
        </authorList>
    </citation>
    <scope>NUCLEOTIDE SEQUENCE [LARGE SCALE GENOMIC DNA]</scope>
    <source>
        <strain evidence="3 4">114E</strain>
        <strain evidence="2 5">114E_o</strain>
    </source>
</reference>
<dbReference type="PANTHER" id="PTHR45288:SF2">
    <property type="entry name" value="THIOREDOXIN FAMILY PROTEIN"/>
    <property type="match status" value="1"/>
</dbReference>
<dbReference type="Proteomes" id="UP000252795">
    <property type="component" value="Unassembled WGS sequence"/>
</dbReference>
<dbReference type="InterPro" id="IPR036249">
    <property type="entry name" value="Thioredoxin-like_sf"/>
</dbReference>
<organism evidence="3 4">
    <name type="scientific">Marinobacter nauticus</name>
    <name type="common">Marinobacter hydrocarbonoclasticus</name>
    <name type="synonym">Marinobacter aquaeolei</name>
    <dbReference type="NCBI Taxonomy" id="2743"/>
    <lineage>
        <taxon>Bacteria</taxon>
        <taxon>Pseudomonadati</taxon>
        <taxon>Pseudomonadota</taxon>
        <taxon>Gammaproteobacteria</taxon>
        <taxon>Pseudomonadales</taxon>
        <taxon>Marinobacteraceae</taxon>
        <taxon>Marinobacter</taxon>
    </lineage>
</organism>
<sequence length="284" mass="32270">MTPAQGPAGQWAQILMWDNAENDENKGTIMLKTLRHQVNVLESVATSSFAAWRGCLVIKAVPQPEKPLVLYDIEACPYCRRVREVLTALHLDVEIRPCPKGGRVFRPEAETLGGKQQFPLLHDQNTGEVLYESEAIIEYLFRQYAHRSVPRYYQGRPWQPALGAAGSGASELRGMRARPARRPEQGLHLWSFEGSPFSRLIRERLCENEIPYTLHNLGKEHWTEVGPARQRIKPGPYRPIPGGKRDAFFQQHGRVQVPYLEDPNSGEALFESARILAYLEKNYG</sequence>
<dbReference type="InterPro" id="IPR040079">
    <property type="entry name" value="Glutathione_S-Trfase"/>
</dbReference>